<evidence type="ECO:0000313" key="3">
    <source>
        <dbReference type="Proteomes" id="UP000070449"/>
    </source>
</evidence>
<dbReference type="AlphaFoldDB" id="A0A136KH15"/>
<evidence type="ECO:0000256" key="1">
    <source>
        <dbReference type="SAM" id="MobiDB-lite"/>
    </source>
</evidence>
<name>A0A136KH15_9BACT</name>
<feature type="compositionally biased region" description="Polar residues" evidence="1">
    <location>
        <begin position="797"/>
        <end position="809"/>
    </location>
</feature>
<accession>A0A136KH15</accession>
<dbReference type="Proteomes" id="UP000070449">
    <property type="component" value="Unassembled WGS sequence"/>
</dbReference>
<proteinExistence type="predicted"/>
<protein>
    <submittedName>
        <fullName evidence="2">Uncharacterized protein</fullName>
    </submittedName>
</protein>
<dbReference type="STRING" id="1617427.UZ20_WS6002000730"/>
<dbReference type="Gene3D" id="2.160.20.110">
    <property type="match status" value="2"/>
</dbReference>
<sequence length="963" mass="105779">MNWDHYKIFVSDCSIYDCSTPDLPTDDPGEWDLGTLVTNGSYTIPNPAEGKYIAIYAADDDNGDPVTIGGSYTIIAVKNTPATYNVTDCEELQAISDGHLEDNVYLLNDIDCSETFEWNAGAGFEPIGNNSDQFFGKFFGNGYTISDLTINRPGADYIGLFGVLGDGGELQNFTLDNVNIVGDDSVGAAVGYLGGTMNNVHSSGEIRGYYNIGGLVGEHAEPLGTGSSSVLLYTWDGSDYTYMHDVGRGMPRNVVGDDYVQVDSSKLQPKDRKYSLKMAQEYNEIPFYDEAKLITFDHEPGYNIVTTPIRNNEGNFFSVADNPSHPLQACTDKYGNNCLDDLASDDDKWSYKHDSNINYWNLDFGDLSGASRIMLILRGAIDYTLDADSLRLVQVKNSVGEWVNAYTSSQISSLGGSPRLLAIDLTGKFVSDNYEVRIGYDRTRINYFAVDTSAPVTYEMTELHPETANLGFRGYSEVNREYYWDHNYNNVSDQPLEPYAPQFGWFTKYGDVAQLLSSTNDQFVIMHQGDVIDMEFEYNPVEDGKERSFIFYNWIIYKHAKSGSYGQTVEPLPFKGMSKYPYTSPETYPFTPVNVSYLREWNTRFIQGSFSNNSSTVLNSSSSADVYGEEIVGGLVGYNEKLVDLSFATGNVYAEDSSYSHARGLVGFNDDDGTVSRSYATGNVTGDSDFGGFAGYFGGYEDEVIEFSFWDIQTADVTDACGNTDCESDAVAKNTTEMKALATFTTELGANSWDFEDIWAINAAYNDSYPFFIWAIPQDSDNDGILDQVEDDGPNSGDANNDGTPDSEQEHVSSFYNEVSSAYSVLEAPNTCTISSVTAQAEASLSVSDSGYSYPAGLLNFTIDCGTPGFTAEIKIYHYGELGSDFVLRKHNTNNNSFTTISEATFSQATIDGQPVNVVTYSITDGSSLDLDDELNGIIVDPVGYGISDLGAPVTGFGGRHNR</sequence>
<feature type="region of interest" description="Disordered" evidence="1">
    <location>
        <begin position="783"/>
        <end position="809"/>
    </location>
</feature>
<organism evidence="2 3">
    <name type="scientific">candidate division WS6 bacterium OLB21</name>
    <dbReference type="NCBI Taxonomy" id="1617427"/>
    <lineage>
        <taxon>Bacteria</taxon>
        <taxon>Candidatus Dojkabacteria</taxon>
    </lineage>
</organism>
<feature type="compositionally biased region" description="Acidic residues" evidence="1">
    <location>
        <begin position="783"/>
        <end position="793"/>
    </location>
</feature>
<comment type="caution">
    <text evidence="2">The sequence shown here is derived from an EMBL/GenBank/DDBJ whole genome shotgun (WGS) entry which is preliminary data.</text>
</comment>
<reference evidence="2 3" key="1">
    <citation type="submission" date="2015-02" db="EMBL/GenBank/DDBJ databases">
        <title>Improved understanding of the partial-nitritation anammox process through 23 genomes representing the majority of the microbial community.</title>
        <authorList>
            <person name="Speth D.R."/>
            <person name="In T Zandt M."/>
            <person name="Guerrero Cruz S."/>
            <person name="Jetten M.S."/>
            <person name="Dutilh B.E."/>
        </authorList>
    </citation>
    <scope>NUCLEOTIDE SEQUENCE [LARGE SCALE GENOMIC DNA]</scope>
    <source>
        <strain evidence="2">OLB21</strain>
    </source>
</reference>
<dbReference type="EMBL" id="JYPD01000022">
    <property type="protein sequence ID" value="KXK08725.1"/>
    <property type="molecule type" value="Genomic_DNA"/>
</dbReference>
<gene>
    <name evidence="2" type="ORF">UZ20_WS6002000730</name>
</gene>
<dbReference type="NCBIfam" id="NF041766">
    <property type="entry name" value="choice_anch_U"/>
    <property type="match status" value="1"/>
</dbReference>
<evidence type="ECO:0000313" key="2">
    <source>
        <dbReference type="EMBL" id="KXK08725.1"/>
    </source>
</evidence>
<dbReference type="InterPro" id="IPR053784">
    <property type="entry name" value="Choice_anch_U_dom"/>
</dbReference>